<organism evidence="2 3">
    <name type="scientific">Trichonephila inaurata madagascariensis</name>
    <dbReference type="NCBI Taxonomy" id="2747483"/>
    <lineage>
        <taxon>Eukaryota</taxon>
        <taxon>Metazoa</taxon>
        <taxon>Ecdysozoa</taxon>
        <taxon>Arthropoda</taxon>
        <taxon>Chelicerata</taxon>
        <taxon>Arachnida</taxon>
        <taxon>Araneae</taxon>
        <taxon>Araneomorphae</taxon>
        <taxon>Entelegynae</taxon>
        <taxon>Araneoidea</taxon>
        <taxon>Nephilidae</taxon>
        <taxon>Trichonephila</taxon>
        <taxon>Trichonephila inaurata</taxon>
    </lineage>
</organism>
<evidence type="ECO:0000313" key="3">
    <source>
        <dbReference type="Proteomes" id="UP000886998"/>
    </source>
</evidence>
<proteinExistence type="predicted"/>
<evidence type="ECO:0000313" key="2">
    <source>
        <dbReference type="EMBL" id="GFY56751.1"/>
    </source>
</evidence>
<name>A0A8X6XP68_9ARAC</name>
<feature type="compositionally biased region" description="Polar residues" evidence="1">
    <location>
        <begin position="29"/>
        <end position="39"/>
    </location>
</feature>
<dbReference type="Proteomes" id="UP000886998">
    <property type="component" value="Unassembled WGS sequence"/>
</dbReference>
<dbReference type="EMBL" id="BMAV01011141">
    <property type="protein sequence ID" value="GFY56751.1"/>
    <property type="molecule type" value="Genomic_DNA"/>
</dbReference>
<protein>
    <submittedName>
        <fullName evidence="2">Integrase catalytic domain-containing protein</fullName>
    </submittedName>
</protein>
<evidence type="ECO:0000256" key="1">
    <source>
        <dbReference type="SAM" id="MobiDB-lite"/>
    </source>
</evidence>
<feature type="region of interest" description="Disordered" evidence="1">
    <location>
        <begin position="29"/>
        <end position="59"/>
    </location>
</feature>
<reference evidence="2" key="1">
    <citation type="submission" date="2020-08" db="EMBL/GenBank/DDBJ databases">
        <title>Multicomponent nature underlies the extraordinary mechanical properties of spider dragline silk.</title>
        <authorList>
            <person name="Kono N."/>
            <person name="Nakamura H."/>
            <person name="Mori M."/>
            <person name="Yoshida Y."/>
            <person name="Ohtoshi R."/>
            <person name="Malay A.D."/>
            <person name="Moran D.A.P."/>
            <person name="Tomita M."/>
            <person name="Numata K."/>
            <person name="Arakawa K."/>
        </authorList>
    </citation>
    <scope>NUCLEOTIDE SEQUENCE</scope>
</reference>
<keyword evidence="3" id="KW-1185">Reference proteome</keyword>
<sequence>MVRVSEKLLSYGDILFWGSTGENNSILQEEETTQLPSTQKPKHTRKETTQPSNRKKVTQLCPASTPPALPLRRLRCLYSRIGFFYLLMDSNVLSDAFLLHMLSSKIDKESQRLFQLNIKTTEVLSLQNFFSFLETICIQLESIRKTDFDTKNIPEKIVSTLGSEKVLQPSSEELAFEPNSRTIALASTKRGIVLADEGFNQSSEISYLIGSEHFFDIFGTKQIRVSNSNFRLIESKFGYVVTGSYIDEPYYFKHCFLSKGWNTLDKTLRSFWETEKIFEEQPIIRDELSYCEKHFEKIHFRKSCGRYSVSLPFKENIQENVKNSRTIASKRLDQLWRRLDHDPKLNNL</sequence>
<gene>
    <name evidence="2" type="primary">AVEN_182438_1</name>
    <name evidence="2" type="ORF">TNIN_404631</name>
</gene>
<dbReference type="AlphaFoldDB" id="A0A8X6XP68"/>
<comment type="caution">
    <text evidence="2">The sequence shown here is derived from an EMBL/GenBank/DDBJ whole genome shotgun (WGS) entry which is preliminary data.</text>
</comment>
<accession>A0A8X6XP68</accession>
<dbReference type="OrthoDB" id="8052806at2759"/>